<evidence type="ECO:0000313" key="3">
    <source>
        <dbReference type="EMBL" id="OAN48717.1"/>
    </source>
</evidence>
<dbReference type="PROSITE" id="PS50905">
    <property type="entry name" value="FERRITIN_LIKE"/>
    <property type="match status" value="1"/>
</dbReference>
<dbReference type="CDD" id="cd01045">
    <property type="entry name" value="Ferritin_like_AB"/>
    <property type="match status" value="1"/>
</dbReference>
<protein>
    <submittedName>
        <fullName evidence="3">Rubrerythrin</fullName>
    </submittedName>
</protein>
<feature type="region of interest" description="Disordered" evidence="1">
    <location>
        <begin position="138"/>
        <end position="169"/>
    </location>
</feature>
<dbReference type="AlphaFoldDB" id="A0A178MKQ5"/>
<evidence type="ECO:0000259" key="2">
    <source>
        <dbReference type="PROSITE" id="PS50905"/>
    </source>
</evidence>
<evidence type="ECO:0000313" key="4">
    <source>
        <dbReference type="Proteomes" id="UP000078543"/>
    </source>
</evidence>
<sequence length="169" mass="19376">MTSKVALFLAHAVALETEAGERYDELADVMDVHNNPEVATMFRQMAEFSRMHAAQVTARAAEFGPLPKLKSWEYRWNAPEPPEVGDFQGTHYLMTPFHALQFALANERRGWEFYNNSAKEATDPEVRRLGAEFAEEEAEHVETLESWLERTPRPDRDWAEDPDPAQVVD</sequence>
<dbReference type="OrthoDB" id="5765875at2"/>
<dbReference type="EMBL" id="LWQU01000157">
    <property type="protein sequence ID" value="OAN48717.1"/>
    <property type="molecule type" value="Genomic_DNA"/>
</dbReference>
<dbReference type="Pfam" id="PF02915">
    <property type="entry name" value="Rubrerythrin"/>
    <property type="match status" value="1"/>
</dbReference>
<comment type="caution">
    <text evidence="3">The sequence shown here is derived from an EMBL/GenBank/DDBJ whole genome shotgun (WGS) entry which is preliminary data.</text>
</comment>
<dbReference type="Proteomes" id="UP000078543">
    <property type="component" value="Unassembled WGS sequence"/>
</dbReference>
<gene>
    <name evidence="3" type="ORF">A6A05_14720</name>
</gene>
<dbReference type="InterPro" id="IPR003251">
    <property type="entry name" value="Rr_diiron-bd_dom"/>
</dbReference>
<dbReference type="RefSeq" id="WP_068502590.1">
    <property type="nucleotide sequence ID" value="NZ_LWQU01000157.1"/>
</dbReference>
<reference evidence="3 4" key="1">
    <citation type="submission" date="2016-04" db="EMBL/GenBank/DDBJ databases">
        <title>Draft genome sequence of freshwater magnetotactic bacteria Magnetospirillum marisnigri SP-1 and Magnetospirillum moscoviense BB-1.</title>
        <authorList>
            <person name="Koziaeva V."/>
            <person name="Dziuba M.V."/>
            <person name="Ivanov T.M."/>
            <person name="Kuznetsov B."/>
            <person name="Grouzdev D.S."/>
        </authorList>
    </citation>
    <scope>NUCLEOTIDE SEQUENCE [LARGE SCALE GENOMIC DNA]</scope>
    <source>
        <strain evidence="3 4">BB-1</strain>
    </source>
</reference>
<proteinExistence type="predicted"/>
<dbReference type="InterPro" id="IPR009040">
    <property type="entry name" value="Ferritin-like_diiron"/>
</dbReference>
<evidence type="ECO:0000256" key="1">
    <source>
        <dbReference type="SAM" id="MobiDB-lite"/>
    </source>
</evidence>
<organism evidence="3 4">
    <name type="scientific">Magnetospirillum moscoviense</name>
    <dbReference type="NCBI Taxonomy" id="1437059"/>
    <lineage>
        <taxon>Bacteria</taxon>
        <taxon>Pseudomonadati</taxon>
        <taxon>Pseudomonadota</taxon>
        <taxon>Alphaproteobacteria</taxon>
        <taxon>Rhodospirillales</taxon>
        <taxon>Rhodospirillaceae</taxon>
        <taxon>Magnetospirillum</taxon>
    </lineage>
</organism>
<accession>A0A178MKQ5</accession>
<name>A0A178MKQ5_9PROT</name>
<dbReference type="SUPFAM" id="SSF47240">
    <property type="entry name" value="Ferritin-like"/>
    <property type="match status" value="1"/>
</dbReference>
<dbReference type="Gene3D" id="1.20.1260.10">
    <property type="match status" value="1"/>
</dbReference>
<dbReference type="GO" id="GO:0016491">
    <property type="term" value="F:oxidoreductase activity"/>
    <property type="evidence" value="ECO:0007669"/>
    <property type="project" value="InterPro"/>
</dbReference>
<keyword evidence="4" id="KW-1185">Reference proteome</keyword>
<feature type="domain" description="Ferritin-like diiron" evidence="2">
    <location>
        <begin position="1"/>
        <end position="155"/>
    </location>
</feature>
<feature type="compositionally biased region" description="Basic and acidic residues" evidence="1">
    <location>
        <begin position="140"/>
        <end position="159"/>
    </location>
</feature>
<dbReference type="InterPro" id="IPR012347">
    <property type="entry name" value="Ferritin-like"/>
</dbReference>
<dbReference type="STRING" id="1437059.A6A05_14720"/>
<dbReference type="InterPro" id="IPR009078">
    <property type="entry name" value="Ferritin-like_SF"/>
</dbReference>
<dbReference type="GO" id="GO:0046872">
    <property type="term" value="F:metal ion binding"/>
    <property type="evidence" value="ECO:0007669"/>
    <property type="project" value="InterPro"/>
</dbReference>